<organism evidence="4">
    <name type="scientific">marine sediment metagenome</name>
    <dbReference type="NCBI Taxonomy" id="412755"/>
    <lineage>
        <taxon>unclassified sequences</taxon>
        <taxon>metagenomes</taxon>
        <taxon>ecological metagenomes</taxon>
    </lineage>
</organism>
<dbReference type="SUPFAM" id="SSF51735">
    <property type="entry name" value="NAD(P)-binding Rossmann-fold domains"/>
    <property type="match status" value="1"/>
</dbReference>
<dbReference type="AlphaFoldDB" id="X0TP96"/>
<dbReference type="GO" id="GO:0016491">
    <property type="term" value="F:oxidoreductase activity"/>
    <property type="evidence" value="ECO:0007669"/>
    <property type="project" value="UniProtKB-KW"/>
</dbReference>
<dbReference type="EMBL" id="BARS01015314">
    <property type="protein sequence ID" value="GAF89076.1"/>
    <property type="molecule type" value="Genomic_DNA"/>
</dbReference>
<dbReference type="Gene3D" id="3.40.50.720">
    <property type="entry name" value="NAD(P)-binding Rossmann-like Domain"/>
    <property type="match status" value="2"/>
</dbReference>
<dbReference type="Pfam" id="PF02826">
    <property type="entry name" value="2-Hacid_dh_C"/>
    <property type="match status" value="1"/>
</dbReference>
<evidence type="ECO:0000256" key="1">
    <source>
        <dbReference type="ARBA" id="ARBA00023002"/>
    </source>
</evidence>
<evidence type="ECO:0000313" key="4">
    <source>
        <dbReference type="EMBL" id="GAF89076.1"/>
    </source>
</evidence>
<dbReference type="GO" id="GO:0051287">
    <property type="term" value="F:NAD binding"/>
    <property type="evidence" value="ECO:0007669"/>
    <property type="project" value="InterPro"/>
</dbReference>
<keyword evidence="1" id="KW-0560">Oxidoreductase</keyword>
<comment type="caution">
    <text evidence="4">The sequence shown here is derived from an EMBL/GenBank/DDBJ whole genome shotgun (WGS) entry which is preliminary data.</text>
</comment>
<proteinExistence type="predicted"/>
<dbReference type="InterPro" id="IPR006140">
    <property type="entry name" value="D-isomer_DH_NAD-bd"/>
</dbReference>
<feature type="non-terminal residue" evidence="4">
    <location>
        <position position="1"/>
    </location>
</feature>
<dbReference type="InterPro" id="IPR036291">
    <property type="entry name" value="NAD(P)-bd_dom_sf"/>
</dbReference>
<evidence type="ECO:0000256" key="2">
    <source>
        <dbReference type="ARBA" id="ARBA00023027"/>
    </source>
</evidence>
<accession>X0TP96</accession>
<sequence>NSPFNVGRGGTVQGTALVTAIEEGTIAGAGLDVFEQEPLPEDSPLWEMDNVIITCHYSGFTPDYYERALGIFLDNLHRYLTGRPLLNMVNKEMGY</sequence>
<gene>
    <name evidence="4" type="ORF">S01H1_25365</name>
</gene>
<protein>
    <recommendedName>
        <fullName evidence="3">D-isomer specific 2-hydroxyacid dehydrogenase NAD-binding domain-containing protein</fullName>
    </recommendedName>
</protein>
<evidence type="ECO:0000259" key="3">
    <source>
        <dbReference type="Pfam" id="PF02826"/>
    </source>
</evidence>
<dbReference type="PANTHER" id="PTHR43333">
    <property type="entry name" value="2-HACID_DH_C DOMAIN-CONTAINING PROTEIN"/>
    <property type="match status" value="1"/>
</dbReference>
<reference evidence="4" key="1">
    <citation type="journal article" date="2014" name="Front. Microbiol.">
        <title>High frequency of phylogenetically diverse reductive dehalogenase-homologous genes in deep subseafloor sedimentary metagenomes.</title>
        <authorList>
            <person name="Kawai M."/>
            <person name="Futagami T."/>
            <person name="Toyoda A."/>
            <person name="Takaki Y."/>
            <person name="Nishi S."/>
            <person name="Hori S."/>
            <person name="Arai W."/>
            <person name="Tsubouchi T."/>
            <person name="Morono Y."/>
            <person name="Uchiyama I."/>
            <person name="Ito T."/>
            <person name="Fujiyama A."/>
            <person name="Inagaki F."/>
            <person name="Takami H."/>
        </authorList>
    </citation>
    <scope>NUCLEOTIDE SEQUENCE</scope>
    <source>
        <strain evidence="4">Expedition CK06-06</strain>
    </source>
</reference>
<keyword evidence="2" id="KW-0520">NAD</keyword>
<name>X0TP96_9ZZZZ</name>
<dbReference type="PANTHER" id="PTHR43333:SF1">
    <property type="entry name" value="D-ISOMER SPECIFIC 2-HYDROXYACID DEHYDROGENASE NAD-BINDING DOMAIN-CONTAINING PROTEIN"/>
    <property type="match status" value="1"/>
</dbReference>
<feature type="domain" description="D-isomer specific 2-hydroxyacid dehydrogenase NAD-binding" evidence="3">
    <location>
        <begin position="5"/>
        <end position="57"/>
    </location>
</feature>